<dbReference type="InterPro" id="IPR032806">
    <property type="entry name" value="YbfD_N"/>
</dbReference>
<comment type="caution">
    <text evidence="3">The sequence shown here is derived from an EMBL/GenBank/DDBJ whole genome shotgun (WGS) entry which is preliminary data.</text>
</comment>
<proteinExistence type="predicted"/>
<feature type="signal peptide" evidence="1">
    <location>
        <begin position="1"/>
        <end position="20"/>
    </location>
</feature>
<dbReference type="Proteomes" id="UP000317422">
    <property type="component" value="Unassembled WGS sequence"/>
</dbReference>
<feature type="chain" id="PRO_5038929529" evidence="1">
    <location>
        <begin position="21"/>
        <end position="160"/>
    </location>
</feature>
<dbReference type="RefSeq" id="WP_394344490.1">
    <property type="nucleotide sequence ID" value="NZ_VFQC01000001.1"/>
</dbReference>
<dbReference type="EMBL" id="VFQC01000001">
    <property type="protein sequence ID" value="TQN32116.1"/>
    <property type="molecule type" value="Genomic_DNA"/>
</dbReference>
<evidence type="ECO:0000313" key="3">
    <source>
        <dbReference type="EMBL" id="TQN32116.1"/>
    </source>
</evidence>
<gene>
    <name evidence="3" type="ORF">FHX37_2044</name>
</gene>
<dbReference type="Pfam" id="PF13808">
    <property type="entry name" value="DDE_Tnp_1_assoc"/>
    <property type="match status" value="1"/>
</dbReference>
<evidence type="ECO:0000259" key="2">
    <source>
        <dbReference type="Pfam" id="PF13808"/>
    </source>
</evidence>
<dbReference type="AlphaFoldDB" id="A0A543NJY1"/>
<organism evidence="3 4">
    <name type="scientific">Haloactinospora alba</name>
    <dbReference type="NCBI Taxonomy" id="405555"/>
    <lineage>
        <taxon>Bacteria</taxon>
        <taxon>Bacillati</taxon>
        <taxon>Actinomycetota</taxon>
        <taxon>Actinomycetes</taxon>
        <taxon>Streptosporangiales</taxon>
        <taxon>Nocardiopsidaceae</taxon>
        <taxon>Haloactinospora</taxon>
    </lineage>
</organism>
<keyword evidence="4" id="KW-1185">Reference proteome</keyword>
<feature type="domain" description="H repeat-associated protein N-terminal" evidence="2">
    <location>
        <begin position="2"/>
        <end position="75"/>
    </location>
</feature>
<accession>A0A543NJY1</accession>
<keyword evidence="1" id="KW-0732">Signal</keyword>
<sequence length="160" mass="16940">MRYPLPLLLILALLAATGGAKTFLETAEHAADLPAWLLSELGACSCAVTPSGWTFSRMLGRVDHDEPDQAFSGWTAQGAESAETVTVDGKTMQAAHTGQTDMPQTQVVAAMNSHGEVLGQSAVAAGDENAAAEAFHATLKRETLHGRGLKRWPRSVEATR</sequence>
<name>A0A543NJY1_9ACTN</name>
<reference evidence="3 4" key="1">
    <citation type="submission" date="2019-06" db="EMBL/GenBank/DDBJ databases">
        <title>Sequencing the genomes of 1000 actinobacteria strains.</title>
        <authorList>
            <person name="Klenk H.-P."/>
        </authorList>
    </citation>
    <scope>NUCLEOTIDE SEQUENCE [LARGE SCALE GENOMIC DNA]</scope>
    <source>
        <strain evidence="3 4">DSM 45015</strain>
    </source>
</reference>
<protein>
    <submittedName>
        <fullName evidence="3">DDE family transposase</fullName>
    </submittedName>
</protein>
<evidence type="ECO:0000256" key="1">
    <source>
        <dbReference type="SAM" id="SignalP"/>
    </source>
</evidence>
<evidence type="ECO:0000313" key="4">
    <source>
        <dbReference type="Proteomes" id="UP000317422"/>
    </source>
</evidence>